<evidence type="ECO:0000313" key="3">
    <source>
        <dbReference type="Proteomes" id="UP000564677"/>
    </source>
</evidence>
<organism evidence="2 3">
    <name type="scientific">Sphingomonas leidyi</name>
    <dbReference type="NCBI Taxonomy" id="68569"/>
    <lineage>
        <taxon>Bacteria</taxon>
        <taxon>Pseudomonadati</taxon>
        <taxon>Pseudomonadota</taxon>
        <taxon>Alphaproteobacteria</taxon>
        <taxon>Sphingomonadales</taxon>
        <taxon>Sphingomonadaceae</taxon>
        <taxon>Sphingomonas</taxon>
    </lineage>
</organism>
<evidence type="ECO:0000256" key="1">
    <source>
        <dbReference type="SAM" id="Phobius"/>
    </source>
</evidence>
<keyword evidence="1" id="KW-1133">Transmembrane helix</keyword>
<keyword evidence="1" id="KW-0812">Transmembrane</keyword>
<dbReference type="EMBL" id="JAASQV010000004">
    <property type="protein sequence ID" value="NIJ66750.1"/>
    <property type="molecule type" value="Genomic_DNA"/>
</dbReference>
<accession>A0A7X5ZX02</accession>
<proteinExistence type="predicted"/>
<dbReference type="RefSeq" id="WP_167301062.1">
    <property type="nucleotide sequence ID" value="NZ_JAASQV010000004.1"/>
</dbReference>
<dbReference type="AlphaFoldDB" id="A0A7X5ZX02"/>
<keyword evidence="1" id="KW-0472">Membrane</keyword>
<dbReference type="Proteomes" id="UP000564677">
    <property type="component" value="Unassembled WGS sequence"/>
</dbReference>
<reference evidence="2 3" key="1">
    <citation type="submission" date="2020-03" db="EMBL/GenBank/DDBJ databases">
        <title>Genomic Encyclopedia of Type Strains, Phase IV (KMG-IV): sequencing the most valuable type-strain genomes for metagenomic binning, comparative biology and taxonomic classification.</title>
        <authorList>
            <person name="Goeker M."/>
        </authorList>
    </citation>
    <scope>NUCLEOTIDE SEQUENCE [LARGE SCALE GENOMIC DNA]</scope>
    <source>
        <strain evidence="2 3">DSM 4733</strain>
    </source>
</reference>
<feature type="transmembrane region" description="Helical" evidence="1">
    <location>
        <begin position="85"/>
        <end position="104"/>
    </location>
</feature>
<protein>
    <submittedName>
        <fullName evidence="2">Uncharacterized protein</fullName>
    </submittedName>
</protein>
<evidence type="ECO:0000313" key="2">
    <source>
        <dbReference type="EMBL" id="NIJ66750.1"/>
    </source>
</evidence>
<name>A0A7X5ZX02_9SPHN</name>
<sequence length="105" mass="11879">MMFRSHAPVSIGALAMRARQRIRAHFFAQHAVSAEEAVSFVPQDRIERTQFERMRGAGIVHEVGAGRYWFDLAAFRKQLDRTRAIMVPVVIVLCLAAAGVTMLFY</sequence>
<keyword evidence="3" id="KW-1185">Reference proteome</keyword>
<gene>
    <name evidence="2" type="ORF">FHR20_003726</name>
</gene>
<comment type="caution">
    <text evidence="2">The sequence shown here is derived from an EMBL/GenBank/DDBJ whole genome shotgun (WGS) entry which is preliminary data.</text>
</comment>